<dbReference type="GO" id="GO:0006974">
    <property type="term" value="P:DNA damage response"/>
    <property type="evidence" value="ECO:0007669"/>
    <property type="project" value="UniProtKB-KW"/>
</dbReference>
<dbReference type="EMBL" id="KN840660">
    <property type="protein sequence ID" value="KIP02673.1"/>
    <property type="molecule type" value="Genomic_DNA"/>
</dbReference>
<dbReference type="PANTHER" id="PTHR23196">
    <property type="entry name" value="PAX TRANSCRIPTION ACTIVATION DOMAIN INTERACTING PROTEIN"/>
    <property type="match status" value="1"/>
</dbReference>
<protein>
    <recommendedName>
        <fullName evidence="5">BRCT domain-containing protein</fullName>
    </recommendedName>
</protein>
<dbReference type="OrthoDB" id="342264at2759"/>
<dbReference type="CDD" id="cd17743">
    <property type="entry name" value="BRCT_BRC1_like_rpt5"/>
    <property type="match status" value="1"/>
</dbReference>
<dbReference type="PROSITE" id="PS50172">
    <property type="entry name" value="BRCT"/>
    <property type="match status" value="1"/>
</dbReference>
<dbReference type="Pfam" id="PF16770">
    <property type="entry name" value="RTT107_BRCT_5"/>
    <property type="match status" value="1"/>
</dbReference>
<dbReference type="GO" id="GO:0005634">
    <property type="term" value="C:nucleus"/>
    <property type="evidence" value="ECO:0007669"/>
    <property type="project" value="UniProtKB-SubCell"/>
</dbReference>
<evidence type="ECO:0000259" key="5">
    <source>
        <dbReference type="PROSITE" id="PS50172"/>
    </source>
</evidence>
<sequence length="320" mass="35600">MPDLVNFQKELKAGHVKSGHDEERISPRGKGKEKERARKRASLEGEDGEEDGREVKKQKTEAGPVAAKARGRKSDVPPPPPEDEDEVEVVEEPKKRGRPVGKAKGATQPSELQTDGKDVVIMTTQVTLSDDQIRALTKMGVKFTTKPLECTHLVARAIVRTEKFLVAMAVAPHIVTDKWVEACVSKKKIMPEKDYILKDPDNEKRYHYKLADALSRAHKKGRKLFEGKTFYVTPKVPVDAKLLKAVITAGGGQFSSQNPTVRILKGHSSRFVVSTPADVSIWRPLAEQGFPVYSQELVLTSVLRQEVDWDDKAYFVPGSL</sequence>
<dbReference type="Pfam" id="PF16589">
    <property type="entry name" value="BRCT_2"/>
    <property type="match status" value="1"/>
</dbReference>
<evidence type="ECO:0000256" key="1">
    <source>
        <dbReference type="ARBA" id="ARBA00004123"/>
    </source>
</evidence>
<feature type="compositionally biased region" description="Basic and acidic residues" evidence="4">
    <location>
        <begin position="9"/>
        <end position="36"/>
    </location>
</feature>
<dbReference type="InterPro" id="IPR001357">
    <property type="entry name" value="BRCT_dom"/>
</dbReference>
<keyword evidence="2" id="KW-0227">DNA damage</keyword>
<feature type="domain" description="BRCT" evidence="5">
    <location>
        <begin position="134"/>
        <end position="197"/>
    </location>
</feature>
<accession>A0A0C3PC71</accession>
<evidence type="ECO:0000256" key="2">
    <source>
        <dbReference type="ARBA" id="ARBA00022763"/>
    </source>
</evidence>
<keyword evidence="7" id="KW-1185">Reference proteome</keyword>
<dbReference type="STRING" id="745531.A0A0C3PC71"/>
<keyword evidence="3" id="KW-0539">Nucleus</keyword>
<evidence type="ECO:0000256" key="4">
    <source>
        <dbReference type="SAM" id="MobiDB-lite"/>
    </source>
</evidence>
<dbReference type="InterPro" id="IPR051579">
    <property type="entry name" value="DDR_Transcriptional_Reg"/>
</dbReference>
<dbReference type="Gene3D" id="3.40.50.10190">
    <property type="entry name" value="BRCT domain"/>
    <property type="match status" value="2"/>
</dbReference>
<feature type="region of interest" description="Disordered" evidence="4">
    <location>
        <begin position="1"/>
        <end position="111"/>
    </location>
</feature>
<dbReference type="CDD" id="cd18432">
    <property type="entry name" value="BRCT_PAXIP1_rpt6_like"/>
    <property type="match status" value="1"/>
</dbReference>
<organism evidence="6 7">
    <name type="scientific">Phlebiopsis gigantea (strain 11061_1 CR5-6)</name>
    <name type="common">White-rot fungus</name>
    <name type="synonym">Peniophora gigantea</name>
    <dbReference type="NCBI Taxonomy" id="745531"/>
    <lineage>
        <taxon>Eukaryota</taxon>
        <taxon>Fungi</taxon>
        <taxon>Dikarya</taxon>
        <taxon>Basidiomycota</taxon>
        <taxon>Agaricomycotina</taxon>
        <taxon>Agaricomycetes</taxon>
        <taxon>Polyporales</taxon>
        <taxon>Phanerochaetaceae</taxon>
        <taxon>Phlebiopsis</taxon>
    </lineage>
</organism>
<dbReference type="HOGENOM" id="CLU_869075_0_0_1"/>
<name>A0A0C3PC71_PHLG1</name>
<dbReference type="SMART" id="SM00292">
    <property type="entry name" value="BRCT"/>
    <property type="match status" value="2"/>
</dbReference>
<feature type="compositionally biased region" description="Acidic residues" evidence="4">
    <location>
        <begin position="81"/>
        <end position="90"/>
    </location>
</feature>
<evidence type="ECO:0000313" key="6">
    <source>
        <dbReference type="EMBL" id="KIP02673.1"/>
    </source>
</evidence>
<dbReference type="InterPro" id="IPR036420">
    <property type="entry name" value="BRCT_dom_sf"/>
</dbReference>
<proteinExistence type="predicted"/>
<gene>
    <name evidence="6" type="ORF">PHLGIDRAFT_111799</name>
</gene>
<reference evidence="6 7" key="1">
    <citation type="journal article" date="2014" name="PLoS Genet.">
        <title>Analysis of the Phlebiopsis gigantea genome, transcriptome and secretome provides insight into its pioneer colonization strategies of wood.</title>
        <authorList>
            <person name="Hori C."/>
            <person name="Ishida T."/>
            <person name="Igarashi K."/>
            <person name="Samejima M."/>
            <person name="Suzuki H."/>
            <person name="Master E."/>
            <person name="Ferreira P."/>
            <person name="Ruiz-Duenas F.J."/>
            <person name="Held B."/>
            <person name="Canessa P."/>
            <person name="Larrondo L.F."/>
            <person name="Schmoll M."/>
            <person name="Druzhinina I.S."/>
            <person name="Kubicek C.P."/>
            <person name="Gaskell J.A."/>
            <person name="Kersten P."/>
            <person name="St John F."/>
            <person name="Glasner J."/>
            <person name="Sabat G."/>
            <person name="Splinter BonDurant S."/>
            <person name="Syed K."/>
            <person name="Yadav J."/>
            <person name="Mgbeahuruike A.C."/>
            <person name="Kovalchuk A."/>
            <person name="Asiegbu F.O."/>
            <person name="Lackner G."/>
            <person name="Hoffmeister D."/>
            <person name="Rencoret J."/>
            <person name="Gutierrez A."/>
            <person name="Sun H."/>
            <person name="Lindquist E."/>
            <person name="Barry K."/>
            <person name="Riley R."/>
            <person name="Grigoriev I.V."/>
            <person name="Henrissat B."/>
            <person name="Kues U."/>
            <person name="Berka R.M."/>
            <person name="Martinez A.T."/>
            <person name="Covert S.F."/>
            <person name="Blanchette R.A."/>
            <person name="Cullen D."/>
        </authorList>
    </citation>
    <scope>NUCLEOTIDE SEQUENCE [LARGE SCALE GENOMIC DNA]</scope>
    <source>
        <strain evidence="6 7">11061_1 CR5-6</strain>
    </source>
</reference>
<comment type="subcellular location">
    <subcellularLocation>
        <location evidence="1">Nucleus</location>
    </subcellularLocation>
</comment>
<dbReference type="AlphaFoldDB" id="A0A0C3PC71"/>
<dbReference type="SUPFAM" id="SSF52113">
    <property type="entry name" value="BRCT domain"/>
    <property type="match status" value="1"/>
</dbReference>
<evidence type="ECO:0000313" key="7">
    <source>
        <dbReference type="Proteomes" id="UP000053257"/>
    </source>
</evidence>
<dbReference type="Proteomes" id="UP000053257">
    <property type="component" value="Unassembled WGS sequence"/>
</dbReference>
<dbReference type="PANTHER" id="PTHR23196:SF1">
    <property type="entry name" value="PAX-INTERACTING PROTEIN 1"/>
    <property type="match status" value="1"/>
</dbReference>
<evidence type="ECO:0000256" key="3">
    <source>
        <dbReference type="ARBA" id="ARBA00023242"/>
    </source>
</evidence>